<accession>A0A9X3IMD8</accession>
<name>A0A9X3IMD8_9HYPH</name>
<sequence length="67" mass="7706">MDVSTACFPREASLNELLHDPIIGLVMASDGVRSEDIRALYNKLERRNEAKRQRARDLGAMERCFIR</sequence>
<organism evidence="2 3">
    <name type="scientific">Kaistia nematophila</name>
    <dbReference type="NCBI Taxonomy" id="2994654"/>
    <lineage>
        <taxon>Bacteria</taxon>
        <taxon>Pseudomonadati</taxon>
        <taxon>Pseudomonadota</taxon>
        <taxon>Alphaproteobacteria</taxon>
        <taxon>Hyphomicrobiales</taxon>
        <taxon>Kaistiaceae</taxon>
        <taxon>Kaistia</taxon>
    </lineage>
</organism>
<gene>
    <name evidence="2" type="ORF">OSH07_20955</name>
</gene>
<comment type="caution">
    <text evidence="2">The sequence shown here is derived from an EMBL/GenBank/DDBJ whole genome shotgun (WGS) entry which is preliminary data.</text>
</comment>
<keyword evidence="3" id="KW-1185">Reference proteome</keyword>
<dbReference type="EMBL" id="JAPKNK010000011">
    <property type="protein sequence ID" value="MCX5571684.1"/>
    <property type="molecule type" value="Genomic_DNA"/>
</dbReference>
<feature type="coiled-coil region" evidence="1">
    <location>
        <begin position="34"/>
        <end position="61"/>
    </location>
</feature>
<reference evidence="2" key="1">
    <citation type="submission" date="2022-11" db="EMBL/GenBank/DDBJ databases">
        <title>Biodiversity and phylogenetic relationships of bacteria.</title>
        <authorList>
            <person name="Machado R.A.R."/>
            <person name="Bhat A."/>
            <person name="Loulou A."/>
            <person name="Kallel S."/>
        </authorList>
    </citation>
    <scope>NUCLEOTIDE SEQUENCE</scope>
    <source>
        <strain evidence="2">K-TC2</strain>
    </source>
</reference>
<evidence type="ECO:0000313" key="3">
    <source>
        <dbReference type="Proteomes" id="UP001144805"/>
    </source>
</evidence>
<dbReference type="AlphaFoldDB" id="A0A9X3IMD8"/>
<protein>
    <submittedName>
        <fullName evidence="2">Uncharacterized protein</fullName>
    </submittedName>
</protein>
<proteinExistence type="predicted"/>
<keyword evidence="1" id="KW-0175">Coiled coil</keyword>
<evidence type="ECO:0000313" key="2">
    <source>
        <dbReference type="EMBL" id="MCX5571684.1"/>
    </source>
</evidence>
<dbReference type="Proteomes" id="UP001144805">
    <property type="component" value="Unassembled WGS sequence"/>
</dbReference>
<evidence type="ECO:0000256" key="1">
    <source>
        <dbReference type="SAM" id="Coils"/>
    </source>
</evidence>
<dbReference type="RefSeq" id="WP_266340647.1">
    <property type="nucleotide sequence ID" value="NZ_JAPKNK010000011.1"/>
</dbReference>